<dbReference type="GO" id="GO:0003735">
    <property type="term" value="F:structural constituent of ribosome"/>
    <property type="evidence" value="ECO:0007669"/>
    <property type="project" value="InterPro"/>
</dbReference>
<evidence type="ECO:0000256" key="6">
    <source>
        <dbReference type="ARBA" id="ARBA00035191"/>
    </source>
</evidence>
<dbReference type="FunCoup" id="A0A2T3ASC8">
    <property type="interactions" value="109"/>
</dbReference>
<dbReference type="Gene3D" id="3.30.780.10">
    <property type="entry name" value="SUI1-like domain"/>
    <property type="match status" value="1"/>
</dbReference>
<dbReference type="PANTHER" id="PTHR13477:SF0">
    <property type="entry name" value="LARGE RIBOSOMAL SUBUNIT PROTEIN ML49"/>
    <property type="match status" value="1"/>
</dbReference>
<dbReference type="InParanoid" id="A0A2T3ASC8"/>
<dbReference type="GeneID" id="36572813"/>
<dbReference type="GO" id="GO:0005762">
    <property type="term" value="C:mitochondrial large ribosomal subunit"/>
    <property type="evidence" value="ECO:0007669"/>
    <property type="project" value="TreeGrafter"/>
</dbReference>
<evidence type="ECO:0000256" key="2">
    <source>
        <dbReference type="ARBA" id="ARBA00005677"/>
    </source>
</evidence>
<protein>
    <recommendedName>
        <fullName evidence="6">Large ribosomal subunit protein mL49</fullName>
    </recommendedName>
</protein>
<dbReference type="InterPro" id="IPR007740">
    <property type="entry name" value="Ribosomal_mL49"/>
</dbReference>
<dbReference type="PANTHER" id="PTHR13477">
    <property type="entry name" value="MITOCHONDRIAL 39S RIBOSOMAL PROTEIN L49"/>
    <property type="match status" value="1"/>
</dbReference>
<evidence type="ECO:0000256" key="1">
    <source>
        <dbReference type="ARBA" id="ARBA00004173"/>
    </source>
</evidence>
<keyword evidence="3" id="KW-0689">Ribosomal protein</keyword>
<evidence type="ECO:0000256" key="4">
    <source>
        <dbReference type="ARBA" id="ARBA00023128"/>
    </source>
</evidence>
<gene>
    <name evidence="7" type="ORF">M430DRAFT_22625</name>
</gene>
<keyword evidence="8" id="KW-1185">Reference proteome</keyword>
<evidence type="ECO:0000313" key="7">
    <source>
        <dbReference type="EMBL" id="PSS09264.1"/>
    </source>
</evidence>
<evidence type="ECO:0000256" key="5">
    <source>
        <dbReference type="ARBA" id="ARBA00023274"/>
    </source>
</evidence>
<comment type="similarity">
    <text evidence="2">Belongs to the mitochondrion-specific ribosomal protein mL49 family.</text>
</comment>
<dbReference type="EMBL" id="KZ679017">
    <property type="protein sequence ID" value="PSS09264.1"/>
    <property type="molecule type" value="Genomic_DNA"/>
</dbReference>
<dbReference type="STRING" id="857342.A0A2T3ASC8"/>
<keyword evidence="4" id="KW-0496">Mitochondrion</keyword>
<dbReference type="Proteomes" id="UP000241818">
    <property type="component" value="Unassembled WGS sequence"/>
</dbReference>
<organism evidence="7 8">
    <name type="scientific">Amorphotheca resinae ATCC 22711</name>
    <dbReference type="NCBI Taxonomy" id="857342"/>
    <lineage>
        <taxon>Eukaryota</taxon>
        <taxon>Fungi</taxon>
        <taxon>Dikarya</taxon>
        <taxon>Ascomycota</taxon>
        <taxon>Pezizomycotina</taxon>
        <taxon>Leotiomycetes</taxon>
        <taxon>Helotiales</taxon>
        <taxon>Amorphothecaceae</taxon>
        <taxon>Amorphotheca</taxon>
    </lineage>
</organism>
<comment type="subcellular location">
    <subcellularLocation>
        <location evidence="1">Mitochondrion</location>
    </subcellularLocation>
</comment>
<dbReference type="GO" id="GO:0006412">
    <property type="term" value="P:translation"/>
    <property type="evidence" value="ECO:0007669"/>
    <property type="project" value="InterPro"/>
</dbReference>
<evidence type="ECO:0000313" key="8">
    <source>
        <dbReference type="Proteomes" id="UP000241818"/>
    </source>
</evidence>
<dbReference type="AlphaFoldDB" id="A0A2T3ASC8"/>
<proteinExistence type="inferred from homology"/>
<name>A0A2T3ASC8_AMORE</name>
<evidence type="ECO:0000256" key="3">
    <source>
        <dbReference type="ARBA" id="ARBA00022980"/>
    </source>
</evidence>
<reference evidence="7 8" key="1">
    <citation type="journal article" date="2018" name="New Phytol.">
        <title>Comparative genomics and transcriptomics depict ericoid mycorrhizal fungi as versatile saprotrophs and plant mutualists.</title>
        <authorList>
            <person name="Martino E."/>
            <person name="Morin E."/>
            <person name="Grelet G.A."/>
            <person name="Kuo A."/>
            <person name="Kohler A."/>
            <person name="Daghino S."/>
            <person name="Barry K.W."/>
            <person name="Cichocki N."/>
            <person name="Clum A."/>
            <person name="Dockter R.B."/>
            <person name="Hainaut M."/>
            <person name="Kuo R.C."/>
            <person name="LaButti K."/>
            <person name="Lindahl B.D."/>
            <person name="Lindquist E.A."/>
            <person name="Lipzen A."/>
            <person name="Khouja H.R."/>
            <person name="Magnuson J."/>
            <person name="Murat C."/>
            <person name="Ohm R.A."/>
            <person name="Singer S.W."/>
            <person name="Spatafora J.W."/>
            <person name="Wang M."/>
            <person name="Veneault-Fourrey C."/>
            <person name="Henrissat B."/>
            <person name="Grigoriev I.V."/>
            <person name="Martin F.M."/>
            <person name="Perotto S."/>
        </authorList>
    </citation>
    <scope>NUCLEOTIDE SEQUENCE [LARGE SCALE GENOMIC DNA]</scope>
    <source>
        <strain evidence="7 8">ATCC 22711</strain>
    </source>
</reference>
<dbReference type="OrthoDB" id="19439at2759"/>
<dbReference type="Pfam" id="PF05046">
    <property type="entry name" value="Img2"/>
    <property type="match status" value="1"/>
</dbReference>
<accession>A0A2T3ASC8</accession>
<sequence>MALPRPSTLSHFLGVARVSTSAAAAPATTPAAPSAVSSLAKPYRVNRTTTNNLPVYLLSKRGGNLKQTKVRRIEGNINVLRTDLQKALGLQDKDITINQLTQHIIVRGHKKPEVLKFLEDSKF</sequence>
<keyword evidence="5" id="KW-0687">Ribonucleoprotein</keyword>
<dbReference type="RefSeq" id="XP_024717562.1">
    <property type="nucleotide sequence ID" value="XM_024864732.1"/>
</dbReference>